<dbReference type="AlphaFoldDB" id="A0ABD1Y4I2"/>
<dbReference type="Proteomes" id="UP001605036">
    <property type="component" value="Unassembled WGS sequence"/>
</dbReference>
<organism evidence="1 2">
    <name type="scientific">Riccia fluitans</name>
    <dbReference type="NCBI Taxonomy" id="41844"/>
    <lineage>
        <taxon>Eukaryota</taxon>
        <taxon>Viridiplantae</taxon>
        <taxon>Streptophyta</taxon>
        <taxon>Embryophyta</taxon>
        <taxon>Marchantiophyta</taxon>
        <taxon>Marchantiopsida</taxon>
        <taxon>Marchantiidae</taxon>
        <taxon>Marchantiales</taxon>
        <taxon>Ricciaceae</taxon>
        <taxon>Riccia</taxon>
    </lineage>
</organism>
<reference evidence="1 2" key="1">
    <citation type="submission" date="2024-09" db="EMBL/GenBank/DDBJ databases">
        <title>Chromosome-scale assembly of Riccia fluitans.</title>
        <authorList>
            <person name="Paukszto L."/>
            <person name="Sawicki J."/>
            <person name="Karawczyk K."/>
            <person name="Piernik-Szablinska J."/>
            <person name="Szczecinska M."/>
            <person name="Mazdziarz M."/>
        </authorList>
    </citation>
    <scope>NUCLEOTIDE SEQUENCE [LARGE SCALE GENOMIC DNA]</scope>
    <source>
        <strain evidence="1">Rf_01</strain>
        <tissue evidence="1">Aerial parts of the thallus</tissue>
    </source>
</reference>
<evidence type="ECO:0000313" key="1">
    <source>
        <dbReference type="EMBL" id="KAL2621660.1"/>
    </source>
</evidence>
<sequence length="192" mass="21634">MNHHEMKCARTLVSVYSEKELRCAKLLLENMAEGLSTVKGMHSQDDVIPKMCAMRMLSSNAIVGNRLCRAIGRMLKLAPQNLRVHALGRADVLDDEGKDFAKLPLPSWRLPEGRGAESSRVPLGDSRVPTKDCRSKFKTLEFSTRTLESPFRALESKFRIIESPFKALESPWGTLKFPRRTLESSMGTLEFP</sequence>
<dbReference type="EMBL" id="JBHFFA010000006">
    <property type="protein sequence ID" value="KAL2621660.1"/>
    <property type="molecule type" value="Genomic_DNA"/>
</dbReference>
<comment type="caution">
    <text evidence="1">The sequence shown here is derived from an EMBL/GenBank/DDBJ whole genome shotgun (WGS) entry which is preliminary data.</text>
</comment>
<name>A0ABD1Y4I2_9MARC</name>
<gene>
    <name evidence="1" type="ORF">R1flu_001865</name>
</gene>
<proteinExistence type="predicted"/>
<evidence type="ECO:0000313" key="2">
    <source>
        <dbReference type="Proteomes" id="UP001605036"/>
    </source>
</evidence>
<keyword evidence="2" id="KW-1185">Reference proteome</keyword>
<protein>
    <submittedName>
        <fullName evidence="1">Uncharacterized protein</fullName>
    </submittedName>
</protein>
<accession>A0ABD1Y4I2</accession>